<dbReference type="InterPro" id="IPR029060">
    <property type="entry name" value="PIN-like_dom_sf"/>
</dbReference>
<accession>A0A316E1I1</accession>
<dbReference type="PANTHER" id="PTHR34610:SF3">
    <property type="entry name" value="SSL7007 PROTEIN"/>
    <property type="match status" value="1"/>
</dbReference>
<dbReference type="EMBL" id="QGGO01000017">
    <property type="protein sequence ID" value="PWK23329.1"/>
    <property type="molecule type" value="Genomic_DNA"/>
</dbReference>
<dbReference type="AlphaFoldDB" id="A0A316E1I1"/>
<gene>
    <name evidence="2" type="ORF">LV89_03146</name>
</gene>
<proteinExistence type="predicted"/>
<dbReference type="InterPro" id="IPR002850">
    <property type="entry name" value="PIN_toxin-like"/>
</dbReference>
<dbReference type="RefSeq" id="WP_109743851.1">
    <property type="nucleotide sequence ID" value="NZ_QGGO01000017.1"/>
</dbReference>
<dbReference type="SMART" id="SM00670">
    <property type="entry name" value="PINc"/>
    <property type="match status" value="1"/>
</dbReference>
<evidence type="ECO:0000313" key="2">
    <source>
        <dbReference type="EMBL" id="PWK23329.1"/>
    </source>
</evidence>
<name>A0A316E1I1_9BACT</name>
<dbReference type="OrthoDB" id="9802590at2"/>
<evidence type="ECO:0000259" key="1">
    <source>
        <dbReference type="SMART" id="SM00670"/>
    </source>
</evidence>
<sequence length="139" mass="16246">MKVVIDTNILWVSISRKSKTHWIYESLLRGNFILCVTTDILEEYEEIIGQKMGEEVAEAFMQTLIYLPNVEFITRYYEWNLLNDIDPDDDKFVDCAVASNSDYLATNDRHFNILNEIDFPKINLINLDDFKKILGVSDL</sequence>
<dbReference type="Gene3D" id="3.40.50.1010">
    <property type="entry name" value="5'-nuclease"/>
    <property type="match status" value="1"/>
</dbReference>
<dbReference type="Pfam" id="PF13470">
    <property type="entry name" value="PIN_3"/>
    <property type="match status" value="1"/>
</dbReference>
<protein>
    <submittedName>
        <fullName evidence="2">Putative PIN family toxin of toxin-antitoxin system</fullName>
    </submittedName>
</protein>
<feature type="domain" description="PIN" evidence="1">
    <location>
        <begin position="1"/>
        <end position="113"/>
    </location>
</feature>
<reference evidence="2 3" key="1">
    <citation type="submission" date="2018-05" db="EMBL/GenBank/DDBJ databases">
        <title>Genomic Encyclopedia of Archaeal and Bacterial Type Strains, Phase II (KMG-II): from individual species to whole genera.</title>
        <authorList>
            <person name="Goeker M."/>
        </authorList>
    </citation>
    <scope>NUCLEOTIDE SEQUENCE [LARGE SCALE GENOMIC DNA]</scope>
    <source>
        <strain evidence="2 3">DSM 22214</strain>
    </source>
</reference>
<comment type="caution">
    <text evidence="2">The sequence shown here is derived from an EMBL/GenBank/DDBJ whole genome shotgun (WGS) entry which is preliminary data.</text>
</comment>
<dbReference type="PANTHER" id="PTHR34610">
    <property type="entry name" value="SSL7007 PROTEIN"/>
    <property type="match status" value="1"/>
</dbReference>
<evidence type="ECO:0000313" key="3">
    <source>
        <dbReference type="Proteomes" id="UP000245489"/>
    </source>
</evidence>
<dbReference type="Proteomes" id="UP000245489">
    <property type="component" value="Unassembled WGS sequence"/>
</dbReference>
<dbReference type="SUPFAM" id="SSF88723">
    <property type="entry name" value="PIN domain-like"/>
    <property type="match status" value="1"/>
</dbReference>
<keyword evidence="3" id="KW-1185">Reference proteome</keyword>
<organism evidence="2 3">
    <name type="scientific">Arcicella aurantiaca</name>
    <dbReference type="NCBI Taxonomy" id="591202"/>
    <lineage>
        <taxon>Bacteria</taxon>
        <taxon>Pseudomonadati</taxon>
        <taxon>Bacteroidota</taxon>
        <taxon>Cytophagia</taxon>
        <taxon>Cytophagales</taxon>
        <taxon>Flectobacillaceae</taxon>
        <taxon>Arcicella</taxon>
    </lineage>
</organism>
<dbReference type="InterPro" id="IPR002716">
    <property type="entry name" value="PIN_dom"/>
</dbReference>
<dbReference type="NCBIfam" id="TIGR00305">
    <property type="entry name" value="putative toxin-antitoxin system toxin component, PIN family"/>
    <property type="match status" value="1"/>
</dbReference>